<organism evidence="2 3">
    <name type="scientific">Symbiodinium pilosum</name>
    <name type="common">Dinoflagellate</name>
    <dbReference type="NCBI Taxonomy" id="2952"/>
    <lineage>
        <taxon>Eukaryota</taxon>
        <taxon>Sar</taxon>
        <taxon>Alveolata</taxon>
        <taxon>Dinophyceae</taxon>
        <taxon>Suessiales</taxon>
        <taxon>Symbiodiniaceae</taxon>
        <taxon>Symbiodinium</taxon>
    </lineage>
</organism>
<feature type="region of interest" description="Disordered" evidence="1">
    <location>
        <begin position="59"/>
        <end position="87"/>
    </location>
</feature>
<name>A0A812M1Y5_SYMPI</name>
<evidence type="ECO:0000313" key="3">
    <source>
        <dbReference type="Proteomes" id="UP000649617"/>
    </source>
</evidence>
<protein>
    <submittedName>
        <fullName evidence="2">Uncharacterized protein</fullName>
    </submittedName>
</protein>
<dbReference type="OrthoDB" id="435246at2759"/>
<dbReference type="EMBL" id="CAJNIZ010006546">
    <property type="protein sequence ID" value="CAE7250815.1"/>
    <property type="molecule type" value="Genomic_DNA"/>
</dbReference>
<evidence type="ECO:0000313" key="2">
    <source>
        <dbReference type="EMBL" id="CAE7250815.1"/>
    </source>
</evidence>
<evidence type="ECO:0000256" key="1">
    <source>
        <dbReference type="SAM" id="MobiDB-lite"/>
    </source>
</evidence>
<comment type="caution">
    <text evidence="2">The sequence shown here is derived from an EMBL/GenBank/DDBJ whole genome shotgun (WGS) entry which is preliminary data.</text>
</comment>
<reference evidence="2" key="1">
    <citation type="submission" date="2021-02" db="EMBL/GenBank/DDBJ databases">
        <authorList>
            <person name="Dougan E. K."/>
            <person name="Rhodes N."/>
            <person name="Thang M."/>
            <person name="Chan C."/>
        </authorList>
    </citation>
    <scope>NUCLEOTIDE SEQUENCE</scope>
</reference>
<gene>
    <name evidence="2" type="ORF">SPIL2461_LOCUS4821</name>
</gene>
<keyword evidence="3" id="KW-1185">Reference proteome</keyword>
<sequence>MEDLLDLSEEFKDCIILPSRQAPSAAAFRIWRKSYPQLQAQCGFHSQAAFADLSRGSSPPTYRDLGDMDSAAGPSGIPEAPPSREKGGLAVWGEESEALLPQLTNFEQFLDEQPDEVQAQLSFASYEMEEEANVDTDEAFWMSLEESMITRFWVQKARNVLTILRRNSAVRPTGAANLSGELAAALGRKPAWVQVFEISDCWCEAEAARLGSTGAGASGS</sequence>
<accession>A0A812M1Y5</accession>
<dbReference type="Proteomes" id="UP000649617">
    <property type="component" value="Unassembled WGS sequence"/>
</dbReference>
<proteinExistence type="predicted"/>
<dbReference type="AlphaFoldDB" id="A0A812M1Y5"/>